<organism evidence="15 16">
    <name type="scientific">Massarina eburnea CBS 473.64</name>
    <dbReference type="NCBI Taxonomy" id="1395130"/>
    <lineage>
        <taxon>Eukaryota</taxon>
        <taxon>Fungi</taxon>
        <taxon>Dikarya</taxon>
        <taxon>Ascomycota</taxon>
        <taxon>Pezizomycotina</taxon>
        <taxon>Dothideomycetes</taxon>
        <taxon>Pleosporomycetidae</taxon>
        <taxon>Pleosporales</taxon>
        <taxon>Massarineae</taxon>
        <taxon>Massarinaceae</taxon>
        <taxon>Massarina</taxon>
    </lineage>
</organism>
<comment type="pathway">
    <text evidence="2">Protein modification; protein ubiquitination.</text>
</comment>
<dbReference type="GO" id="GO:0016567">
    <property type="term" value="P:protein ubiquitination"/>
    <property type="evidence" value="ECO:0007669"/>
    <property type="project" value="InterPro"/>
</dbReference>
<gene>
    <name evidence="15" type="ORF">P280DRAFT_468262</name>
</gene>
<feature type="compositionally biased region" description="Basic and acidic residues" evidence="12">
    <location>
        <begin position="215"/>
        <end position="236"/>
    </location>
</feature>
<keyword evidence="7 11" id="KW-0863">Zinc-finger</keyword>
<accession>A0A6A6S2D7</accession>
<dbReference type="InterPro" id="IPR031127">
    <property type="entry name" value="E3_UB_ligase_RBR"/>
</dbReference>
<feature type="compositionally biased region" description="Basic residues" evidence="12">
    <location>
        <begin position="237"/>
        <end position="246"/>
    </location>
</feature>
<evidence type="ECO:0000256" key="10">
    <source>
        <dbReference type="ARBA" id="ARBA00044508"/>
    </source>
</evidence>
<comment type="catalytic activity">
    <reaction evidence="1">
        <text>[E2 ubiquitin-conjugating enzyme]-S-ubiquitinyl-L-cysteine + [acceptor protein]-L-lysine = [E2 ubiquitin-conjugating enzyme]-L-cysteine + [acceptor protein]-N(6)-ubiquitinyl-L-lysine.</text>
        <dbReference type="EC" id="2.3.2.31"/>
    </reaction>
</comment>
<evidence type="ECO:0000256" key="7">
    <source>
        <dbReference type="ARBA" id="ARBA00022771"/>
    </source>
</evidence>
<keyword evidence="9" id="KW-0862">Zinc</keyword>
<dbReference type="SUPFAM" id="SSF57850">
    <property type="entry name" value="RING/U-box"/>
    <property type="match status" value="2"/>
</dbReference>
<dbReference type="PROSITE" id="PS51873">
    <property type="entry name" value="TRIAD"/>
    <property type="match status" value="1"/>
</dbReference>
<comment type="similarity">
    <text evidence="10">Belongs to the RBR family. RNF14 subfamily.</text>
</comment>
<evidence type="ECO:0000313" key="15">
    <source>
        <dbReference type="EMBL" id="KAF2641710.1"/>
    </source>
</evidence>
<reference evidence="15" key="1">
    <citation type="journal article" date="2020" name="Stud. Mycol.">
        <title>101 Dothideomycetes genomes: a test case for predicting lifestyles and emergence of pathogens.</title>
        <authorList>
            <person name="Haridas S."/>
            <person name="Albert R."/>
            <person name="Binder M."/>
            <person name="Bloem J."/>
            <person name="Labutti K."/>
            <person name="Salamov A."/>
            <person name="Andreopoulos B."/>
            <person name="Baker S."/>
            <person name="Barry K."/>
            <person name="Bills G."/>
            <person name="Bluhm B."/>
            <person name="Cannon C."/>
            <person name="Castanera R."/>
            <person name="Culley D."/>
            <person name="Daum C."/>
            <person name="Ezra D."/>
            <person name="Gonzalez J."/>
            <person name="Henrissat B."/>
            <person name="Kuo A."/>
            <person name="Liang C."/>
            <person name="Lipzen A."/>
            <person name="Lutzoni F."/>
            <person name="Magnuson J."/>
            <person name="Mondo S."/>
            <person name="Nolan M."/>
            <person name="Ohm R."/>
            <person name="Pangilinan J."/>
            <person name="Park H.-J."/>
            <person name="Ramirez L."/>
            <person name="Alfaro M."/>
            <person name="Sun H."/>
            <person name="Tritt A."/>
            <person name="Yoshinaga Y."/>
            <person name="Zwiers L.-H."/>
            <person name="Turgeon B."/>
            <person name="Goodwin S."/>
            <person name="Spatafora J."/>
            <person name="Crous P."/>
            <person name="Grigoriev I."/>
        </authorList>
    </citation>
    <scope>NUCLEOTIDE SEQUENCE</scope>
    <source>
        <strain evidence="15">CBS 473.64</strain>
    </source>
</reference>
<protein>
    <recommendedName>
        <fullName evidence="3">RBR-type E3 ubiquitin transferase</fullName>
        <ecNumber evidence="3">2.3.2.31</ecNumber>
    </recommendedName>
</protein>
<dbReference type="InterPro" id="IPR044066">
    <property type="entry name" value="TRIAD_supradom"/>
</dbReference>
<evidence type="ECO:0000256" key="11">
    <source>
        <dbReference type="PROSITE-ProRule" id="PRU00175"/>
    </source>
</evidence>
<dbReference type="Gene3D" id="1.20.120.1750">
    <property type="match status" value="1"/>
</dbReference>
<evidence type="ECO:0000256" key="9">
    <source>
        <dbReference type="ARBA" id="ARBA00022833"/>
    </source>
</evidence>
<feature type="region of interest" description="Disordered" evidence="12">
    <location>
        <begin position="189"/>
        <end position="273"/>
    </location>
</feature>
<proteinExistence type="inferred from homology"/>
<keyword evidence="8" id="KW-0833">Ubl conjugation pathway</keyword>
<feature type="region of interest" description="Disordered" evidence="12">
    <location>
        <begin position="1"/>
        <end position="157"/>
    </location>
</feature>
<evidence type="ECO:0000256" key="12">
    <source>
        <dbReference type="SAM" id="MobiDB-lite"/>
    </source>
</evidence>
<keyword evidence="4" id="KW-0808">Transferase</keyword>
<feature type="compositionally biased region" description="Polar residues" evidence="12">
    <location>
        <begin position="18"/>
        <end position="37"/>
    </location>
</feature>
<keyword evidence="5" id="KW-0479">Metal-binding</keyword>
<dbReference type="OrthoDB" id="1431934at2759"/>
<dbReference type="InterPro" id="IPR013083">
    <property type="entry name" value="Znf_RING/FYVE/PHD"/>
</dbReference>
<dbReference type="InterPro" id="IPR047548">
    <property type="entry name" value="Rcat_RBR_RNF14"/>
</dbReference>
<dbReference type="InterPro" id="IPR001841">
    <property type="entry name" value="Znf_RING"/>
</dbReference>
<evidence type="ECO:0000256" key="8">
    <source>
        <dbReference type="ARBA" id="ARBA00022786"/>
    </source>
</evidence>
<evidence type="ECO:0000256" key="1">
    <source>
        <dbReference type="ARBA" id="ARBA00001798"/>
    </source>
</evidence>
<evidence type="ECO:0000259" key="13">
    <source>
        <dbReference type="PROSITE" id="PS50089"/>
    </source>
</evidence>
<dbReference type="GO" id="GO:0061630">
    <property type="term" value="F:ubiquitin protein ligase activity"/>
    <property type="evidence" value="ECO:0007669"/>
    <property type="project" value="UniProtKB-EC"/>
</dbReference>
<dbReference type="PROSITE" id="PS50089">
    <property type="entry name" value="ZF_RING_2"/>
    <property type="match status" value="1"/>
</dbReference>
<dbReference type="GO" id="GO:0008270">
    <property type="term" value="F:zinc ion binding"/>
    <property type="evidence" value="ECO:0007669"/>
    <property type="project" value="UniProtKB-KW"/>
</dbReference>
<evidence type="ECO:0000256" key="5">
    <source>
        <dbReference type="ARBA" id="ARBA00022723"/>
    </source>
</evidence>
<evidence type="ECO:0000259" key="14">
    <source>
        <dbReference type="PROSITE" id="PS51873"/>
    </source>
</evidence>
<evidence type="ECO:0000256" key="3">
    <source>
        <dbReference type="ARBA" id="ARBA00012251"/>
    </source>
</evidence>
<dbReference type="InterPro" id="IPR002867">
    <property type="entry name" value="IBR_dom"/>
</dbReference>
<evidence type="ECO:0000256" key="4">
    <source>
        <dbReference type="ARBA" id="ARBA00022679"/>
    </source>
</evidence>
<feature type="domain" description="RING-type" evidence="13">
    <location>
        <begin position="294"/>
        <end position="347"/>
    </location>
</feature>
<dbReference type="PANTHER" id="PTHR11685">
    <property type="entry name" value="RBR FAMILY RING FINGER AND IBR DOMAIN-CONTAINING"/>
    <property type="match status" value="1"/>
</dbReference>
<dbReference type="SMART" id="SM00647">
    <property type="entry name" value="IBR"/>
    <property type="match status" value="2"/>
</dbReference>
<evidence type="ECO:0000256" key="2">
    <source>
        <dbReference type="ARBA" id="ARBA00004906"/>
    </source>
</evidence>
<dbReference type="Proteomes" id="UP000799753">
    <property type="component" value="Unassembled WGS sequence"/>
</dbReference>
<dbReference type="Gene3D" id="3.30.40.10">
    <property type="entry name" value="Zinc/RING finger domain, C3HC4 (zinc finger)"/>
    <property type="match status" value="1"/>
</dbReference>
<keyword evidence="16" id="KW-1185">Reference proteome</keyword>
<name>A0A6A6S2D7_9PLEO</name>
<dbReference type="EMBL" id="MU006782">
    <property type="protein sequence ID" value="KAF2641710.1"/>
    <property type="molecule type" value="Genomic_DNA"/>
</dbReference>
<sequence length="524" mass="59907">MGTFSSKPSYPEPIFSRSPPTSTRILSYPTNHSTQSTIHDHRPQPTRKSNQPTHTKQREPKTCRRKNAPSLIVEKESASDSSAAGPRSRSLRTHIYNTQEEPKARRRRPALPKEYETEHADHVASHPRIKQNEEQSHEATSAEKHRTGGNARENGSCVHRNQNCKASVENHQVNSKLIYDASRNSEIEAGSDIDEDGKRQPLYLGGEKKRTTRRQRSDSDGLTDQNRETENNVDRHRTARYRKPRSRAASSMSQTDSRHTLLSRHRHQSRPKDRAIYISITEVDNGGEQRMRECAICTDTLSLSHFSRRAPTSSCTHSPGTCRSCLRTWLTTCFKNKLWDQLNCPECMTQLQHADVKRFASRKVFEKYDELATRAAMEAIEGFRWCVVNRKRGKKRGSKGGGCGSGQVHGLGAKMECIGCGNVQCVKHGVVWHEGETCGEYDYRTDRKIKKAEEEASKRWIEKTAKKCPNCRWNIEKANGCDHMTCSKCRHEFCWLCLAAYAPIREQGNRMHREDCQYHSNNTR</sequence>
<dbReference type="CDD" id="cd20354">
    <property type="entry name" value="Rcat_RBR_RNF14"/>
    <property type="match status" value="1"/>
</dbReference>
<dbReference type="PROSITE" id="PS00518">
    <property type="entry name" value="ZF_RING_1"/>
    <property type="match status" value="1"/>
</dbReference>
<evidence type="ECO:0000256" key="6">
    <source>
        <dbReference type="ARBA" id="ARBA00022737"/>
    </source>
</evidence>
<dbReference type="InterPro" id="IPR017907">
    <property type="entry name" value="Znf_RING_CS"/>
</dbReference>
<dbReference type="AlphaFoldDB" id="A0A6A6S2D7"/>
<dbReference type="SMART" id="SM00184">
    <property type="entry name" value="RING"/>
    <property type="match status" value="2"/>
</dbReference>
<keyword evidence="6" id="KW-0677">Repeat</keyword>
<feature type="compositionally biased region" description="Basic and acidic residues" evidence="12">
    <location>
        <begin position="111"/>
        <end position="146"/>
    </location>
</feature>
<feature type="domain" description="RING-type" evidence="14">
    <location>
        <begin position="290"/>
        <end position="524"/>
    </location>
</feature>
<dbReference type="Pfam" id="PF22191">
    <property type="entry name" value="IBR_1"/>
    <property type="match status" value="1"/>
</dbReference>
<evidence type="ECO:0000313" key="16">
    <source>
        <dbReference type="Proteomes" id="UP000799753"/>
    </source>
</evidence>
<dbReference type="EC" id="2.3.2.31" evidence="3"/>